<keyword evidence="7" id="KW-0808">Transferase</keyword>
<dbReference type="InterPro" id="IPR045864">
    <property type="entry name" value="aa-tRNA-synth_II/BPL/LPL"/>
</dbReference>
<dbReference type="GO" id="GO:0006430">
    <property type="term" value="P:lysyl-tRNA aminoacylation"/>
    <property type="evidence" value="ECO:0007669"/>
    <property type="project" value="InterPro"/>
</dbReference>
<evidence type="ECO:0000256" key="4">
    <source>
        <dbReference type="ARBA" id="ARBA00022840"/>
    </source>
</evidence>
<dbReference type="InterPro" id="IPR006195">
    <property type="entry name" value="aa-tRNA-synth_II"/>
</dbReference>
<keyword evidence="7" id="KW-0251">Elongation factor</keyword>
<dbReference type="AlphaFoldDB" id="A0A2S0VNP6"/>
<dbReference type="GO" id="GO:0016740">
    <property type="term" value="F:transferase activity"/>
    <property type="evidence" value="ECO:0007669"/>
    <property type="project" value="UniProtKB-KW"/>
</dbReference>
<organism evidence="7 8">
    <name type="scientific">Saccharobesus litoralis</name>
    <dbReference type="NCBI Taxonomy" id="2172099"/>
    <lineage>
        <taxon>Bacteria</taxon>
        <taxon>Pseudomonadati</taxon>
        <taxon>Pseudomonadota</taxon>
        <taxon>Gammaproteobacteria</taxon>
        <taxon>Alteromonadales</taxon>
        <taxon>Alteromonadaceae</taxon>
        <taxon>Saccharobesus</taxon>
    </lineage>
</organism>
<dbReference type="InterPro" id="IPR004364">
    <property type="entry name" value="Aa-tRNA-synt_II"/>
</dbReference>
<keyword evidence="4" id="KW-0067">ATP-binding</keyword>
<dbReference type="Pfam" id="PF00152">
    <property type="entry name" value="tRNA-synt_2"/>
    <property type="match status" value="1"/>
</dbReference>
<dbReference type="RefSeq" id="WP_108601887.1">
    <property type="nucleotide sequence ID" value="NZ_CP026604.1"/>
</dbReference>
<protein>
    <submittedName>
        <fullName evidence="7">Elongation factor P lysine(34) lysyltransferase</fullName>
        <ecNumber evidence="7">6.1.1.6</ecNumber>
    </submittedName>
</protein>
<sequence length="325" mass="37030">MAWQPSASISALKQRANTLAQIRKFFAERDVLEVETPLLASSGVTDLHLENMQSQFYGPGCHQGKTLYLQTSPEYAMKRLLAAGSGCIYQICKAFRNDEAGRHHNPEFTLLEWYRVGFDAKQLMHEVDHLLQQILNCPSADYLTYQQAFMQFTQLDPLDGDLARLKHFLVDNNEADLTTLYQDQANEYDTLLQYIFNQYIEPQIGQQQPCFIYQFPASQAALAKLSAQDSRVAERFEVYFKGIELANGFDELTDANEQRRRFEHDNQLRQEHGLATKPIDEYLLAALKTGIPQCAGVALGIDRLVMLAQQAAHIHEIQSFNITNC</sequence>
<dbReference type="PRINTS" id="PR00982">
    <property type="entry name" value="TRNASYNTHLYS"/>
</dbReference>
<evidence type="ECO:0000256" key="1">
    <source>
        <dbReference type="ARBA" id="ARBA00011738"/>
    </source>
</evidence>
<evidence type="ECO:0000256" key="5">
    <source>
        <dbReference type="ARBA" id="ARBA00052794"/>
    </source>
</evidence>
<dbReference type="PANTHER" id="PTHR42918:SF6">
    <property type="entry name" value="ELONGATION FACTOR P--(R)-BETA-LYSINE LIGASE"/>
    <property type="match status" value="1"/>
</dbReference>
<dbReference type="GO" id="GO:0003746">
    <property type="term" value="F:translation elongation factor activity"/>
    <property type="evidence" value="ECO:0007669"/>
    <property type="project" value="UniProtKB-KW"/>
</dbReference>
<dbReference type="InterPro" id="IPR004525">
    <property type="entry name" value="EpmA"/>
</dbReference>
<accession>A0A2S0VNP6</accession>
<dbReference type="GO" id="GO:0000049">
    <property type="term" value="F:tRNA binding"/>
    <property type="evidence" value="ECO:0007669"/>
    <property type="project" value="TreeGrafter"/>
</dbReference>
<keyword evidence="7" id="KW-0648">Protein biosynthesis</keyword>
<dbReference type="NCBIfam" id="TIGR00462">
    <property type="entry name" value="genX"/>
    <property type="match status" value="1"/>
</dbReference>
<comment type="catalytic activity">
    <reaction evidence="5">
        <text>D-beta-lysine + L-lysyl-[protein] + ATP = N(6)-((3R)-3,6-diaminohexanoyl)-L-lysyl-[protein] + AMP + diphosphate + H(+)</text>
        <dbReference type="Rhea" id="RHEA:83435"/>
        <dbReference type="Rhea" id="RHEA-COMP:9752"/>
        <dbReference type="Rhea" id="RHEA-COMP:20131"/>
        <dbReference type="ChEBI" id="CHEBI:15378"/>
        <dbReference type="ChEBI" id="CHEBI:29969"/>
        <dbReference type="ChEBI" id="CHEBI:30616"/>
        <dbReference type="ChEBI" id="CHEBI:33019"/>
        <dbReference type="ChEBI" id="CHEBI:84138"/>
        <dbReference type="ChEBI" id="CHEBI:156053"/>
        <dbReference type="ChEBI" id="CHEBI:456215"/>
    </reaction>
    <physiologicalReaction direction="left-to-right" evidence="5">
        <dbReference type="Rhea" id="RHEA:83436"/>
    </physiologicalReaction>
</comment>
<evidence type="ECO:0000313" key="8">
    <source>
        <dbReference type="Proteomes" id="UP000244441"/>
    </source>
</evidence>
<dbReference type="EC" id="6.1.1.6" evidence="7"/>
<evidence type="ECO:0000259" key="6">
    <source>
        <dbReference type="PROSITE" id="PS50862"/>
    </source>
</evidence>
<name>A0A2S0VNP6_9ALTE</name>
<reference evidence="7 8" key="1">
    <citation type="submission" date="2018-01" db="EMBL/GenBank/DDBJ databases">
        <title>Genome sequence of a Cantenovulum-like bacteria.</title>
        <authorList>
            <person name="Tan W.R."/>
            <person name="Lau N.-S."/>
            <person name="Go F."/>
            <person name="Amirul A.-A.A."/>
        </authorList>
    </citation>
    <scope>NUCLEOTIDE SEQUENCE [LARGE SCALE GENOMIC DNA]</scope>
    <source>
        <strain evidence="7 8">CCB-QB4</strain>
    </source>
</reference>
<keyword evidence="2 7" id="KW-0436">Ligase</keyword>
<dbReference type="SUPFAM" id="SSF55681">
    <property type="entry name" value="Class II aaRS and biotin synthetases"/>
    <property type="match status" value="1"/>
</dbReference>
<evidence type="ECO:0000313" key="7">
    <source>
        <dbReference type="EMBL" id="AWB65813.1"/>
    </source>
</evidence>
<dbReference type="Gene3D" id="3.30.930.10">
    <property type="entry name" value="Bira Bifunctional Protein, Domain 2"/>
    <property type="match status" value="1"/>
</dbReference>
<feature type="domain" description="Aminoacyl-transfer RNA synthetases class-II family profile" evidence="6">
    <location>
        <begin position="22"/>
        <end position="307"/>
    </location>
</feature>
<dbReference type="PANTHER" id="PTHR42918">
    <property type="entry name" value="LYSYL-TRNA SYNTHETASE"/>
    <property type="match status" value="1"/>
</dbReference>
<dbReference type="OrthoDB" id="9802326at2"/>
<dbReference type="GO" id="GO:0005524">
    <property type="term" value="F:ATP binding"/>
    <property type="evidence" value="ECO:0007669"/>
    <property type="project" value="UniProtKB-KW"/>
</dbReference>
<proteinExistence type="predicted"/>
<dbReference type="Proteomes" id="UP000244441">
    <property type="component" value="Chromosome"/>
</dbReference>
<dbReference type="EMBL" id="CP026604">
    <property type="protein sequence ID" value="AWB65813.1"/>
    <property type="molecule type" value="Genomic_DNA"/>
</dbReference>
<dbReference type="FunFam" id="3.30.930.10:FF:000017">
    <property type="entry name" value="Elongation factor P--(R)-beta-lysine ligase"/>
    <property type="match status" value="1"/>
</dbReference>
<comment type="subunit">
    <text evidence="1">Homodimer.</text>
</comment>
<dbReference type="PROSITE" id="PS50862">
    <property type="entry name" value="AA_TRNA_LIGASE_II"/>
    <property type="match status" value="1"/>
</dbReference>
<gene>
    <name evidence="7" type="ORF">C2869_04875</name>
</gene>
<dbReference type="KEGG" id="cate:C2869_04875"/>
<evidence type="ECO:0000256" key="2">
    <source>
        <dbReference type="ARBA" id="ARBA00022598"/>
    </source>
</evidence>
<dbReference type="InterPro" id="IPR018149">
    <property type="entry name" value="Lys-tRNA-synth_II_C"/>
</dbReference>
<keyword evidence="8" id="KW-1185">Reference proteome</keyword>
<dbReference type="GO" id="GO:0005829">
    <property type="term" value="C:cytosol"/>
    <property type="evidence" value="ECO:0007669"/>
    <property type="project" value="TreeGrafter"/>
</dbReference>
<keyword evidence="3" id="KW-0547">Nucleotide-binding</keyword>
<dbReference type="GO" id="GO:0004824">
    <property type="term" value="F:lysine-tRNA ligase activity"/>
    <property type="evidence" value="ECO:0007669"/>
    <property type="project" value="UniProtKB-EC"/>
</dbReference>
<evidence type="ECO:0000256" key="3">
    <source>
        <dbReference type="ARBA" id="ARBA00022741"/>
    </source>
</evidence>
<dbReference type="NCBIfam" id="NF006828">
    <property type="entry name" value="PRK09350.1"/>
    <property type="match status" value="1"/>
</dbReference>